<evidence type="ECO:0000313" key="7">
    <source>
        <dbReference type="EMBL" id="MCT8974587.1"/>
    </source>
</evidence>
<dbReference type="SUPFAM" id="SSF52540">
    <property type="entry name" value="P-loop containing nucleoside triphosphate hydrolases"/>
    <property type="match status" value="1"/>
</dbReference>
<reference evidence="7 8" key="1">
    <citation type="submission" date="2022-04" db="EMBL/GenBank/DDBJ databases">
        <authorList>
            <person name="Ye Y.-Q."/>
            <person name="Du Z.-J."/>
        </authorList>
    </citation>
    <scope>NUCLEOTIDE SEQUENCE [LARGE SCALE GENOMIC DNA]</scope>
    <source>
        <strain evidence="7 8">A6E488</strain>
    </source>
</reference>
<dbReference type="CDD" id="cd03224">
    <property type="entry name" value="ABC_TM1139_LivF_branched"/>
    <property type="match status" value="1"/>
</dbReference>
<keyword evidence="8" id="KW-1185">Reference proteome</keyword>
<dbReference type="PANTHER" id="PTHR43820:SF4">
    <property type="entry name" value="HIGH-AFFINITY BRANCHED-CHAIN AMINO ACID TRANSPORT ATP-BINDING PROTEIN LIVF"/>
    <property type="match status" value="1"/>
</dbReference>
<dbReference type="Proteomes" id="UP001320898">
    <property type="component" value="Unassembled WGS sequence"/>
</dbReference>
<dbReference type="InterPro" id="IPR003439">
    <property type="entry name" value="ABC_transporter-like_ATP-bd"/>
</dbReference>
<keyword evidence="3" id="KW-0547">Nucleotide-binding</keyword>
<sequence length="237" mass="25197">MLEIQNLTSGYAGMPVLKNLSLTVETGSIVVVLGANGAGKTTLMNTISGLVRPMSGHLLMEGRPLAGLAAEDVVAAGISHVPQGRRVFPGLTVGENLIVAVTAATKRAPGGFDQALEEVYELFPRLKERRNQLGWSLSGGEQQMLAVGRAIVARPKLILLDEPSLGLAPLIFQSMFDAIAELNRRDGTTFLVVEQNAEQALRIGHRAYVMELGELVAEGSTAEIARDPAIEKAYLGA</sequence>
<dbReference type="InterPro" id="IPR017871">
    <property type="entry name" value="ABC_transporter-like_CS"/>
</dbReference>
<accession>A0AAW5R5D1</accession>
<dbReference type="PANTHER" id="PTHR43820">
    <property type="entry name" value="HIGH-AFFINITY BRANCHED-CHAIN AMINO ACID TRANSPORT ATP-BINDING PROTEIN LIVF"/>
    <property type="match status" value="1"/>
</dbReference>
<dbReference type="Gene3D" id="3.40.50.300">
    <property type="entry name" value="P-loop containing nucleotide triphosphate hydrolases"/>
    <property type="match status" value="1"/>
</dbReference>
<comment type="similarity">
    <text evidence="1">Belongs to the ABC transporter superfamily.</text>
</comment>
<evidence type="ECO:0000256" key="1">
    <source>
        <dbReference type="ARBA" id="ARBA00005417"/>
    </source>
</evidence>
<dbReference type="RefSeq" id="WP_261618173.1">
    <property type="nucleotide sequence ID" value="NZ_JALIDZ010000013.1"/>
</dbReference>
<dbReference type="PROSITE" id="PS00211">
    <property type="entry name" value="ABC_TRANSPORTER_1"/>
    <property type="match status" value="1"/>
</dbReference>
<gene>
    <name evidence="7" type="ORF">MUB46_22200</name>
</gene>
<evidence type="ECO:0000313" key="8">
    <source>
        <dbReference type="Proteomes" id="UP001320898"/>
    </source>
</evidence>
<dbReference type="GO" id="GO:0005524">
    <property type="term" value="F:ATP binding"/>
    <property type="evidence" value="ECO:0007669"/>
    <property type="project" value="UniProtKB-KW"/>
</dbReference>
<evidence type="ECO:0000256" key="5">
    <source>
        <dbReference type="ARBA" id="ARBA00022970"/>
    </source>
</evidence>
<dbReference type="InterPro" id="IPR003593">
    <property type="entry name" value="AAA+_ATPase"/>
</dbReference>
<proteinExistence type="inferred from homology"/>
<keyword evidence="5" id="KW-0029">Amino-acid transport</keyword>
<name>A0AAW5R5D1_9HYPH</name>
<organism evidence="7 8">
    <name type="scientific">Microbaculum marinisediminis</name>
    <dbReference type="NCBI Taxonomy" id="2931392"/>
    <lineage>
        <taxon>Bacteria</taxon>
        <taxon>Pseudomonadati</taxon>
        <taxon>Pseudomonadota</taxon>
        <taxon>Alphaproteobacteria</taxon>
        <taxon>Hyphomicrobiales</taxon>
        <taxon>Tepidamorphaceae</taxon>
        <taxon>Microbaculum</taxon>
    </lineage>
</organism>
<dbReference type="SMART" id="SM00382">
    <property type="entry name" value="AAA"/>
    <property type="match status" value="1"/>
</dbReference>
<feature type="domain" description="ABC transporter" evidence="6">
    <location>
        <begin position="2"/>
        <end position="237"/>
    </location>
</feature>
<evidence type="ECO:0000256" key="4">
    <source>
        <dbReference type="ARBA" id="ARBA00022840"/>
    </source>
</evidence>
<dbReference type="GO" id="GO:0015658">
    <property type="term" value="F:branched-chain amino acid transmembrane transporter activity"/>
    <property type="evidence" value="ECO:0007669"/>
    <property type="project" value="TreeGrafter"/>
</dbReference>
<dbReference type="InterPro" id="IPR027417">
    <property type="entry name" value="P-loop_NTPase"/>
</dbReference>
<dbReference type="Pfam" id="PF00005">
    <property type="entry name" value="ABC_tran"/>
    <property type="match status" value="1"/>
</dbReference>
<evidence type="ECO:0000256" key="2">
    <source>
        <dbReference type="ARBA" id="ARBA00022448"/>
    </source>
</evidence>
<dbReference type="GO" id="GO:0016887">
    <property type="term" value="F:ATP hydrolysis activity"/>
    <property type="evidence" value="ECO:0007669"/>
    <property type="project" value="InterPro"/>
</dbReference>
<keyword evidence="4 7" id="KW-0067">ATP-binding</keyword>
<evidence type="ECO:0000256" key="3">
    <source>
        <dbReference type="ARBA" id="ARBA00022741"/>
    </source>
</evidence>
<keyword evidence="2" id="KW-0813">Transport</keyword>
<evidence type="ECO:0000259" key="6">
    <source>
        <dbReference type="PROSITE" id="PS50893"/>
    </source>
</evidence>
<protein>
    <submittedName>
        <fullName evidence="7">ABC transporter ATP-binding protein</fullName>
    </submittedName>
</protein>
<dbReference type="InterPro" id="IPR052156">
    <property type="entry name" value="BCAA_Transport_ATP-bd_LivF"/>
</dbReference>
<comment type="caution">
    <text evidence="7">The sequence shown here is derived from an EMBL/GenBank/DDBJ whole genome shotgun (WGS) entry which is preliminary data.</text>
</comment>
<dbReference type="GO" id="GO:0015807">
    <property type="term" value="P:L-amino acid transport"/>
    <property type="evidence" value="ECO:0007669"/>
    <property type="project" value="TreeGrafter"/>
</dbReference>
<dbReference type="PROSITE" id="PS50893">
    <property type="entry name" value="ABC_TRANSPORTER_2"/>
    <property type="match status" value="1"/>
</dbReference>
<dbReference type="AlphaFoldDB" id="A0AAW5R5D1"/>
<dbReference type="EMBL" id="JALIDZ010000013">
    <property type="protein sequence ID" value="MCT8974587.1"/>
    <property type="molecule type" value="Genomic_DNA"/>
</dbReference>